<evidence type="ECO:0000313" key="2">
    <source>
        <dbReference type="EMBL" id="AII04439.1"/>
    </source>
</evidence>
<evidence type="ECO:0000259" key="1">
    <source>
        <dbReference type="Pfam" id="PF01890"/>
    </source>
</evidence>
<name>A0A076EM25_RHOOP</name>
<dbReference type="PANTHER" id="PTHR37477:SF1">
    <property type="entry name" value="COBALT-PRECORRIN-5A HYDROLASE"/>
    <property type="match status" value="1"/>
</dbReference>
<reference evidence="2 3" key="1">
    <citation type="submission" date="2014-07" db="EMBL/GenBank/DDBJ databases">
        <title>Genome Sequence of Rhodococcus opacus Strain R7, a Biodegrader of Mono- and Polycyclic Aromatic Hydrocarbons.</title>
        <authorList>
            <person name="Di Gennaro P."/>
            <person name="Zampolli J."/>
            <person name="Presti I."/>
            <person name="Cappelletti M."/>
            <person name="D'Ursi P."/>
            <person name="Orro A."/>
            <person name="Mezzelani A."/>
            <person name="Milanesi L."/>
        </authorList>
    </citation>
    <scope>NUCLEOTIDE SEQUENCE [LARGE SCALE GENOMIC DNA]</scope>
    <source>
        <strain evidence="2 3">R7</strain>
    </source>
</reference>
<sequence>MGDVCVGVGFRAAAGSADILVAVRQMLTSANLGPDPTLDCLCTLDRKAADPAVRDAAAALGVPVRGFAARELAAVEVANPSDRVHAATGSPSVAEAAAVLGAGGGPLIVTKWSANGVVVAAARKVS</sequence>
<dbReference type="SUPFAM" id="SSF159664">
    <property type="entry name" value="CobE/GbiG C-terminal domain-like"/>
    <property type="match status" value="1"/>
</dbReference>
<protein>
    <recommendedName>
        <fullName evidence="1">CobE/GbiG C-terminal domain-containing protein</fullName>
    </recommendedName>
</protein>
<dbReference type="GO" id="GO:0009236">
    <property type="term" value="P:cobalamin biosynthetic process"/>
    <property type="evidence" value="ECO:0007669"/>
    <property type="project" value="InterPro"/>
</dbReference>
<feature type="domain" description="CobE/GbiG C-terminal" evidence="1">
    <location>
        <begin position="4"/>
        <end position="122"/>
    </location>
</feature>
<proteinExistence type="predicted"/>
<accession>A0A076EM25</accession>
<evidence type="ECO:0000313" key="3">
    <source>
        <dbReference type="Proteomes" id="UP000028488"/>
    </source>
</evidence>
<dbReference type="Proteomes" id="UP000028488">
    <property type="component" value="Chromosome"/>
</dbReference>
<dbReference type="Gene3D" id="3.30.420.180">
    <property type="entry name" value="CobE/GbiG C-terminal domain"/>
    <property type="match status" value="1"/>
</dbReference>
<dbReference type="InterPro" id="IPR002750">
    <property type="entry name" value="CobE/GbiG_C"/>
</dbReference>
<dbReference type="AlphaFoldDB" id="A0A076EM25"/>
<dbReference type="InterPro" id="IPR052553">
    <property type="entry name" value="CbiG_hydrolase"/>
</dbReference>
<dbReference type="Pfam" id="PF01890">
    <property type="entry name" value="CbiG_C"/>
    <property type="match status" value="1"/>
</dbReference>
<organism evidence="2 3">
    <name type="scientific">Rhodococcus opacus</name>
    <name type="common">Nocardia opaca</name>
    <dbReference type="NCBI Taxonomy" id="37919"/>
    <lineage>
        <taxon>Bacteria</taxon>
        <taxon>Bacillati</taxon>
        <taxon>Actinomycetota</taxon>
        <taxon>Actinomycetes</taxon>
        <taxon>Mycobacteriales</taxon>
        <taxon>Nocardiaceae</taxon>
        <taxon>Rhodococcus</taxon>
    </lineage>
</organism>
<dbReference type="EMBL" id="CP008947">
    <property type="protein sequence ID" value="AII04439.1"/>
    <property type="molecule type" value="Genomic_DNA"/>
</dbReference>
<dbReference type="InterPro" id="IPR036518">
    <property type="entry name" value="CobE/GbiG_C_sf"/>
</dbReference>
<gene>
    <name evidence="2" type="ORF">EP51_07490</name>
</gene>
<dbReference type="PANTHER" id="PTHR37477">
    <property type="entry name" value="COBALT-PRECORRIN-5A HYDROLASE"/>
    <property type="match status" value="1"/>
</dbReference>
<dbReference type="RefSeq" id="WP_128638920.1">
    <property type="nucleotide sequence ID" value="NZ_CP008947.1"/>
</dbReference>
<dbReference type="eggNOG" id="COG1010">
    <property type="taxonomic scope" value="Bacteria"/>
</dbReference>